<evidence type="ECO:0000313" key="4">
    <source>
        <dbReference type="EMBL" id="EKF75678.1"/>
    </source>
</evidence>
<reference evidence="4 5" key="1">
    <citation type="journal article" date="2012" name="J. Bacteriol.">
        <title>Genome Sequence of the Alkane-Degrading Bacterium Alcanivorax hongdengensis Type Strain A-11-3.</title>
        <authorList>
            <person name="Lai Q."/>
            <person name="Shao Z."/>
        </authorList>
    </citation>
    <scope>NUCLEOTIDE SEQUENCE [LARGE SCALE GENOMIC DNA]</scope>
    <source>
        <strain evidence="4 5">A-11-3</strain>
    </source>
</reference>
<name>L0WFP8_9GAMM</name>
<evidence type="ECO:0000256" key="1">
    <source>
        <dbReference type="ARBA" id="ARBA00022737"/>
    </source>
</evidence>
<keyword evidence="5" id="KW-1185">Reference proteome</keyword>
<dbReference type="SUPFAM" id="SSF48452">
    <property type="entry name" value="TPR-like"/>
    <property type="match status" value="1"/>
</dbReference>
<dbReference type="InterPro" id="IPR013105">
    <property type="entry name" value="TPR_2"/>
</dbReference>
<keyword evidence="2 3" id="KW-0802">TPR repeat</keyword>
<dbReference type="eggNOG" id="COG3063">
    <property type="taxonomic scope" value="Bacteria"/>
</dbReference>
<comment type="caution">
    <text evidence="4">The sequence shown here is derived from an EMBL/GenBank/DDBJ whole genome shotgun (WGS) entry which is preliminary data.</text>
</comment>
<dbReference type="NCBIfam" id="TIGR02521">
    <property type="entry name" value="type_IV_pilW"/>
    <property type="match status" value="1"/>
</dbReference>
<dbReference type="PROSITE" id="PS50293">
    <property type="entry name" value="TPR_REGION"/>
    <property type="match status" value="1"/>
</dbReference>
<dbReference type="Proteomes" id="UP000010164">
    <property type="component" value="Unassembled WGS sequence"/>
</dbReference>
<dbReference type="InterPro" id="IPR019734">
    <property type="entry name" value="TPR_rpt"/>
</dbReference>
<dbReference type="PROSITE" id="PS50005">
    <property type="entry name" value="TPR"/>
    <property type="match status" value="3"/>
</dbReference>
<accession>L0WFP8</accession>
<feature type="repeat" description="TPR" evidence="3">
    <location>
        <begin position="98"/>
        <end position="130"/>
    </location>
</feature>
<dbReference type="STRING" id="1177179.A11A3_02377"/>
<gene>
    <name evidence="4" type="ORF">A11A3_02377</name>
</gene>
<dbReference type="Pfam" id="PF13424">
    <property type="entry name" value="TPR_12"/>
    <property type="match status" value="1"/>
</dbReference>
<dbReference type="InterPro" id="IPR013360">
    <property type="entry name" value="Pilus_4_PilW"/>
</dbReference>
<sequence>MIFCLLFAGLLAAGCVTVDDKPKVKVQEAVTSRVAAGLEYLQQGNPAEARRHFSRALELDDDSPVAHNAMALLYKYEMDPDREEYHYKKALDADSHFAPALNNYGTLLYSRGDYQKALELFERAANDPNYEGRGSAWGNMGRCYLKLGESDRARNAFIKELRLNPRAVEPNLDLAELYYQDKRTKLAWDYYQQYLQRSGRQSAEALWLGIRLASELHYADQQSSYELALENLYRNSEEYRKWQEWKAAKESRS</sequence>
<evidence type="ECO:0000256" key="2">
    <source>
        <dbReference type="ARBA" id="ARBA00022803"/>
    </source>
</evidence>
<evidence type="ECO:0000256" key="3">
    <source>
        <dbReference type="PROSITE-ProRule" id="PRU00339"/>
    </source>
</evidence>
<dbReference type="Gene3D" id="1.25.40.10">
    <property type="entry name" value="Tetratricopeptide repeat domain"/>
    <property type="match status" value="1"/>
</dbReference>
<dbReference type="AlphaFoldDB" id="L0WFP8"/>
<dbReference type="PANTHER" id="PTHR12558:SF13">
    <property type="entry name" value="CELL DIVISION CYCLE PROTEIN 27 HOMOLOG"/>
    <property type="match status" value="1"/>
</dbReference>
<keyword evidence="1" id="KW-0677">Repeat</keyword>
<dbReference type="PANTHER" id="PTHR12558">
    <property type="entry name" value="CELL DIVISION CYCLE 16,23,27"/>
    <property type="match status" value="1"/>
</dbReference>
<evidence type="ECO:0000313" key="5">
    <source>
        <dbReference type="Proteomes" id="UP000010164"/>
    </source>
</evidence>
<protein>
    <submittedName>
        <fullName evidence="4">Type IV pili biogenesis protein PilF</fullName>
    </submittedName>
</protein>
<organism evidence="4 5">
    <name type="scientific">Alcanivorax hongdengensis A-11-3</name>
    <dbReference type="NCBI Taxonomy" id="1177179"/>
    <lineage>
        <taxon>Bacteria</taxon>
        <taxon>Pseudomonadati</taxon>
        <taxon>Pseudomonadota</taxon>
        <taxon>Gammaproteobacteria</taxon>
        <taxon>Oceanospirillales</taxon>
        <taxon>Alcanivoracaceae</taxon>
        <taxon>Alcanivorax</taxon>
    </lineage>
</organism>
<proteinExistence type="predicted"/>
<dbReference type="SMART" id="SM00028">
    <property type="entry name" value="TPR"/>
    <property type="match status" value="5"/>
</dbReference>
<feature type="repeat" description="TPR" evidence="3">
    <location>
        <begin position="30"/>
        <end position="63"/>
    </location>
</feature>
<dbReference type="EMBL" id="AMRJ01000002">
    <property type="protein sequence ID" value="EKF75678.1"/>
    <property type="molecule type" value="Genomic_DNA"/>
</dbReference>
<dbReference type="InterPro" id="IPR011990">
    <property type="entry name" value="TPR-like_helical_dom_sf"/>
</dbReference>
<feature type="repeat" description="TPR" evidence="3">
    <location>
        <begin position="134"/>
        <end position="167"/>
    </location>
</feature>
<dbReference type="PATRIC" id="fig|1177179.3.peg.470"/>
<dbReference type="Pfam" id="PF07719">
    <property type="entry name" value="TPR_2"/>
    <property type="match status" value="1"/>
</dbReference>